<dbReference type="GO" id="GO:0003924">
    <property type="term" value="F:GTPase activity"/>
    <property type="evidence" value="ECO:0000318"/>
    <property type="project" value="GO_Central"/>
</dbReference>
<reference evidence="13 14" key="3">
    <citation type="journal article" date="2006" name="Nature">
        <title>Global trends of whole-genome duplications revealed by the ciliate Paramecium tetraurelia.</title>
        <authorList>
            <consortium name="Genoscope"/>
            <person name="Aury J.-M."/>
            <person name="Jaillon O."/>
            <person name="Duret L."/>
            <person name="Noel B."/>
            <person name="Jubin C."/>
            <person name="Porcel B.M."/>
            <person name="Segurens B."/>
            <person name="Daubin V."/>
            <person name="Anthouard V."/>
            <person name="Aiach N."/>
            <person name="Arnaiz O."/>
            <person name="Billaut A."/>
            <person name="Beisson J."/>
            <person name="Blanc I."/>
            <person name="Bouhouche K."/>
            <person name="Camara F."/>
            <person name="Duharcourt S."/>
            <person name="Guigo R."/>
            <person name="Gogendeau D."/>
            <person name="Katinka M."/>
            <person name="Keller A.-M."/>
            <person name="Kissmehl R."/>
            <person name="Klotz C."/>
            <person name="Koll F."/>
            <person name="Le Moue A."/>
            <person name="Lepere C."/>
            <person name="Malinsky S."/>
            <person name="Nowacki M."/>
            <person name="Nowak J.K."/>
            <person name="Plattner H."/>
            <person name="Poulain J."/>
            <person name="Ruiz F."/>
            <person name="Serrano V."/>
            <person name="Zagulski M."/>
            <person name="Dessen P."/>
            <person name="Betermier M."/>
            <person name="Weissenbach J."/>
            <person name="Scarpelli C."/>
            <person name="Schachter V."/>
            <person name="Sperling L."/>
            <person name="Meyer E."/>
            <person name="Cohen J."/>
            <person name="Wincker P."/>
        </authorList>
    </citation>
    <scope>NUCLEOTIDE SEQUENCE [LARGE SCALE GENOMIC DNA]</scope>
    <source>
        <strain evidence="13 14">Stock d4-2</strain>
    </source>
</reference>
<dbReference type="Pfam" id="PF00071">
    <property type="entry name" value="Ras"/>
    <property type="match status" value="1"/>
</dbReference>
<dbReference type="SMART" id="SM00175">
    <property type="entry name" value="RAB"/>
    <property type="match status" value="1"/>
</dbReference>
<feature type="compositionally biased region" description="Basic and acidic residues" evidence="11">
    <location>
        <begin position="196"/>
        <end position="209"/>
    </location>
</feature>
<dbReference type="Gene3D" id="3.40.50.300">
    <property type="entry name" value="P-loop containing nucleotide triphosphate hydrolases"/>
    <property type="match status" value="1"/>
</dbReference>
<evidence type="ECO:0000256" key="3">
    <source>
        <dbReference type="ARBA" id="ARBA00022448"/>
    </source>
</evidence>
<dbReference type="STRING" id="5888.Q3SDI1"/>
<reference evidence="13" key="4">
    <citation type="submission" date="2006-03" db="EMBL/GenBank/DDBJ databases">
        <authorList>
            <consortium name="Genoscope"/>
        </authorList>
    </citation>
    <scope>NUCLEOTIDE SEQUENCE</scope>
    <source>
        <strain evidence="13">Stock d4-2</strain>
    </source>
</reference>
<keyword evidence="4" id="KW-0547">Nucleotide-binding</keyword>
<dbReference type="Proteomes" id="UP000000600">
    <property type="component" value="Unassembled WGS sequence"/>
</dbReference>
<evidence type="ECO:0000256" key="10">
    <source>
        <dbReference type="ARBA" id="ARBA00037868"/>
    </source>
</evidence>
<dbReference type="PANTHER" id="PTHR47978">
    <property type="match status" value="1"/>
</dbReference>
<evidence type="ECO:0000256" key="4">
    <source>
        <dbReference type="ARBA" id="ARBA00022741"/>
    </source>
</evidence>
<keyword evidence="3" id="KW-0813">Transport</keyword>
<reference evidence="12" key="1">
    <citation type="submission" date="2005-01" db="EMBL/GenBank/DDBJ databases">
        <authorList>
            <person name="Genoscope"/>
        </authorList>
    </citation>
    <scope>NUCLEOTIDE SEQUENCE</scope>
</reference>
<accession>Q3SDI1</accession>
<dbReference type="SMART" id="SM00176">
    <property type="entry name" value="RAN"/>
    <property type="match status" value="1"/>
</dbReference>
<evidence type="ECO:0000256" key="5">
    <source>
        <dbReference type="ARBA" id="ARBA00022927"/>
    </source>
</evidence>
<evidence type="ECO:0000256" key="8">
    <source>
        <dbReference type="ARBA" id="ARBA00023288"/>
    </source>
</evidence>
<protein>
    <recommendedName>
        <fullName evidence="2">Ras-related protein Rab-21</fullName>
    </recommendedName>
</protein>
<evidence type="ECO:0000256" key="9">
    <source>
        <dbReference type="ARBA" id="ARBA00023289"/>
    </source>
</evidence>
<dbReference type="InterPro" id="IPR041833">
    <property type="entry name" value="Rab21"/>
</dbReference>
<evidence type="ECO:0000313" key="14">
    <source>
        <dbReference type="Proteomes" id="UP000000600"/>
    </source>
</evidence>
<dbReference type="InterPro" id="IPR001806">
    <property type="entry name" value="Small_GTPase"/>
</dbReference>
<dbReference type="RefSeq" id="XP_001451369.1">
    <property type="nucleotide sequence ID" value="XM_001451332.1"/>
</dbReference>
<reference evidence="12" key="2">
    <citation type="submission" date="2005-09" db="EMBL/GenBank/DDBJ databases">
        <title>Paramecium tetraurelia small GTP-binding-related protein genes.</title>
        <authorList>
            <person name="Cohen J."/>
        </authorList>
    </citation>
    <scope>NUCLEOTIDE SEQUENCE</scope>
</reference>
<evidence type="ECO:0000256" key="11">
    <source>
        <dbReference type="SAM" id="MobiDB-lite"/>
    </source>
</evidence>
<comment type="similarity">
    <text evidence="1">Belongs to the small GTPase superfamily. Rab family.</text>
</comment>
<keyword evidence="7" id="KW-0472">Membrane</keyword>
<dbReference type="InParanoid" id="Q3SDI1"/>
<keyword evidence="5" id="KW-0653">Protein transport</keyword>
<keyword evidence="14" id="KW-1185">Reference proteome</keyword>
<dbReference type="InterPro" id="IPR005225">
    <property type="entry name" value="Small_GTP-bd"/>
</dbReference>
<dbReference type="EMBL" id="CR932705">
    <property type="protein sequence ID" value="CAI39377.1"/>
    <property type="molecule type" value="Genomic_DNA"/>
</dbReference>
<evidence type="ECO:0000256" key="6">
    <source>
        <dbReference type="ARBA" id="ARBA00023134"/>
    </source>
</evidence>
<name>Q3SDI1_PARTE</name>
<evidence type="ECO:0000256" key="2">
    <source>
        <dbReference type="ARBA" id="ARBA00014900"/>
    </source>
</evidence>
<dbReference type="FunFam" id="3.40.50.300:FF:006120">
    <property type="entry name" value="Rab GTPase"/>
    <property type="match status" value="1"/>
</dbReference>
<dbReference type="GeneID" id="5037154"/>
<sequence>MIKQKSTGRSYKVVFLGENKVGKTSIITRYFYNTFSEKTEVTVCDFCKYKTIQTKNGSIELAVWDTAGQEKYHALAPIYYRKADAAIIVYNITVQQTFQNVRLWIQELQQFSQNANIIPVIVGNKDDLHMHRAVEQSQVDELCNQYNAKHFQVSAKSDKGITEIFDYIADGKQTYVRLELIKSVKQPNETTNFQEGNKKQTQKEGGRYC</sequence>
<keyword evidence="9" id="KW-0636">Prenylation</keyword>
<evidence type="ECO:0000313" key="12">
    <source>
        <dbReference type="EMBL" id="CAI39377.1"/>
    </source>
</evidence>
<gene>
    <name evidence="12" type="primary">rab_A76</name>
    <name evidence="13" type="ORF">GSPATT00039604001</name>
</gene>
<organism evidence="12">
    <name type="scientific">Paramecium tetraurelia</name>
    <dbReference type="NCBI Taxonomy" id="5888"/>
    <lineage>
        <taxon>Eukaryota</taxon>
        <taxon>Sar</taxon>
        <taxon>Alveolata</taxon>
        <taxon>Ciliophora</taxon>
        <taxon>Intramacronucleata</taxon>
        <taxon>Oligohymenophorea</taxon>
        <taxon>Peniculida</taxon>
        <taxon>Parameciidae</taxon>
        <taxon>Paramecium</taxon>
    </lineage>
</organism>
<dbReference type="GO" id="GO:0032482">
    <property type="term" value="P:Rab protein signal transduction"/>
    <property type="evidence" value="ECO:0007669"/>
    <property type="project" value="InterPro"/>
</dbReference>
<comment type="subcellular location">
    <subcellularLocation>
        <location evidence="10">Endomembrane system</location>
        <topology evidence="10">Lipid-anchor</topology>
    </subcellularLocation>
</comment>
<dbReference type="EMBL" id="CT868492">
    <property type="protein sequence ID" value="CAK83972.1"/>
    <property type="molecule type" value="Genomic_DNA"/>
</dbReference>
<dbReference type="eggNOG" id="KOG0088">
    <property type="taxonomic scope" value="Eukaryota"/>
</dbReference>
<keyword evidence="6" id="KW-0342">GTP-binding</keyword>
<dbReference type="PROSITE" id="PS51420">
    <property type="entry name" value="RHO"/>
    <property type="match status" value="1"/>
</dbReference>
<dbReference type="GO" id="GO:0005525">
    <property type="term" value="F:GTP binding"/>
    <property type="evidence" value="ECO:0007669"/>
    <property type="project" value="UniProtKB-KW"/>
</dbReference>
<evidence type="ECO:0000313" key="13">
    <source>
        <dbReference type="EMBL" id="CAK83972.1"/>
    </source>
</evidence>
<dbReference type="PRINTS" id="PR00449">
    <property type="entry name" value="RASTRNSFRMNG"/>
</dbReference>
<evidence type="ECO:0000256" key="7">
    <source>
        <dbReference type="ARBA" id="ARBA00023136"/>
    </source>
</evidence>
<evidence type="ECO:0000256" key="1">
    <source>
        <dbReference type="ARBA" id="ARBA00006270"/>
    </source>
</evidence>
<dbReference type="KEGG" id="ptm:GSPATT00039604001"/>
<dbReference type="PROSITE" id="PS51421">
    <property type="entry name" value="RAS"/>
    <property type="match status" value="1"/>
</dbReference>
<dbReference type="OrthoDB" id="63533at2759"/>
<dbReference type="CDD" id="cd04123">
    <property type="entry name" value="Rab21"/>
    <property type="match status" value="1"/>
</dbReference>
<dbReference type="GO" id="GO:0006886">
    <property type="term" value="P:intracellular protein transport"/>
    <property type="evidence" value="ECO:0000318"/>
    <property type="project" value="GO_Central"/>
</dbReference>
<dbReference type="InterPro" id="IPR027417">
    <property type="entry name" value="P-loop_NTPase"/>
</dbReference>
<dbReference type="GO" id="GO:0005769">
    <property type="term" value="C:early endosome"/>
    <property type="evidence" value="ECO:0000318"/>
    <property type="project" value="GO_Central"/>
</dbReference>
<dbReference type="SMART" id="SM00174">
    <property type="entry name" value="RHO"/>
    <property type="match status" value="1"/>
</dbReference>
<feature type="region of interest" description="Disordered" evidence="11">
    <location>
        <begin position="190"/>
        <end position="209"/>
    </location>
</feature>
<dbReference type="GO" id="GO:0012505">
    <property type="term" value="C:endomembrane system"/>
    <property type="evidence" value="ECO:0000318"/>
    <property type="project" value="GO_Central"/>
</dbReference>
<proteinExistence type="inferred from homology"/>
<keyword evidence="8" id="KW-0449">Lipoprotein</keyword>
<dbReference type="PROSITE" id="PS51419">
    <property type="entry name" value="RAB"/>
    <property type="match status" value="1"/>
</dbReference>
<dbReference type="HOGENOM" id="CLU_041217_10_2_1"/>
<dbReference type="SMART" id="SM00173">
    <property type="entry name" value="RAS"/>
    <property type="match status" value="1"/>
</dbReference>
<dbReference type="NCBIfam" id="TIGR00231">
    <property type="entry name" value="small_GTP"/>
    <property type="match status" value="1"/>
</dbReference>
<dbReference type="OMA" id="MAMECEA"/>
<dbReference type="SUPFAM" id="SSF52540">
    <property type="entry name" value="P-loop containing nucleoside triphosphate hydrolases"/>
    <property type="match status" value="1"/>
</dbReference>
<dbReference type="AlphaFoldDB" id="Q3SDI1"/>